<dbReference type="PANTHER" id="PTHR11403">
    <property type="entry name" value="CYTOCHROME C OXIDASE SUBUNIT III"/>
    <property type="match status" value="1"/>
</dbReference>
<name>A0A2T1HZL9_9HYPH</name>
<sequence>MMWVLILSEFVVFGAMLCAFAVTRRLHPEVFAAGQAQLSPALAALNTAVLATSGWCAARGAEAAGLRRPGRARAWIATAIVLGLGFLGVKGFEYAGEIAAGHGLEGDVFFTLYFLLTGFHALHVALGAVILGVVAWGADDEAVETGAAFWHMVDLVWIVMFPVVYLIG</sequence>
<dbReference type="Pfam" id="PF00510">
    <property type="entry name" value="COX3"/>
    <property type="match status" value="1"/>
</dbReference>
<keyword evidence="3 6" id="KW-0812">Transmembrane</keyword>
<feature type="transmembrane region" description="Helical" evidence="7">
    <location>
        <begin position="148"/>
        <end position="167"/>
    </location>
</feature>
<dbReference type="InterPro" id="IPR000298">
    <property type="entry name" value="Cyt_c_oxidase-like_su3"/>
</dbReference>
<dbReference type="PROSITE" id="PS50253">
    <property type="entry name" value="COX3"/>
    <property type="match status" value="1"/>
</dbReference>
<comment type="subcellular location">
    <subcellularLocation>
        <location evidence="6">Cell membrane</location>
        <topology evidence="6">Multi-pass membrane protein</topology>
    </subcellularLocation>
    <subcellularLocation>
        <location evidence="1">Membrane</location>
        <topology evidence="1">Multi-pass membrane protein</topology>
    </subcellularLocation>
</comment>
<dbReference type="AlphaFoldDB" id="A0A2T1HZL9"/>
<evidence type="ECO:0000256" key="6">
    <source>
        <dbReference type="RuleBase" id="RU003376"/>
    </source>
</evidence>
<dbReference type="Proteomes" id="UP000239772">
    <property type="component" value="Unassembled WGS sequence"/>
</dbReference>
<evidence type="ECO:0000313" key="9">
    <source>
        <dbReference type="EMBL" id="PSC07122.1"/>
    </source>
</evidence>
<dbReference type="GO" id="GO:0019646">
    <property type="term" value="P:aerobic electron transport chain"/>
    <property type="evidence" value="ECO:0007669"/>
    <property type="project" value="InterPro"/>
</dbReference>
<keyword evidence="10" id="KW-1185">Reference proteome</keyword>
<dbReference type="SUPFAM" id="SSF81452">
    <property type="entry name" value="Cytochrome c oxidase subunit III-like"/>
    <property type="match status" value="1"/>
</dbReference>
<evidence type="ECO:0000256" key="1">
    <source>
        <dbReference type="ARBA" id="ARBA00004141"/>
    </source>
</evidence>
<evidence type="ECO:0000256" key="3">
    <source>
        <dbReference type="ARBA" id="ARBA00022692"/>
    </source>
</evidence>
<dbReference type="Gene3D" id="1.20.120.80">
    <property type="entry name" value="Cytochrome c oxidase, subunit III, four-helix bundle"/>
    <property type="match status" value="1"/>
</dbReference>
<gene>
    <name evidence="9" type="ORF">SLNSH_01345</name>
</gene>
<evidence type="ECO:0000256" key="5">
    <source>
        <dbReference type="ARBA" id="ARBA00023136"/>
    </source>
</evidence>
<dbReference type="CDD" id="cd02862">
    <property type="entry name" value="NorE_like"/>
    <property type="match status" value="1"/>
</dbReference>
<evidence type="ECO:0000256" key="4">
    <source>
        <dbReference type="ARBA" id="ARBA00022989"/>
    </source>
</evidence>
<evidence type="ECO:0000256" key="7">
    <source>
        <dbReference type="SAM" id="Phobius"/>
    </source>
</evidence>
<proteinExistence type="inferred from homology"/>
<comment type="caution">
    <text evidence="9">The sequence shown here is derived from an EMBL/GenBank/DDBJ whole genome shotgun (WGS) entry which is preliminary data.</text>
</comment>
<dbReference type="InterPro" id="IPR035973">
    <property type="entry name" value="Cyt_c_oxidase_su3-like_sf"/>
</dbReference>
<evidence type="ECO:0000256" key="2">
    <source>
        <dbReference type="ARBA" id="ARBA00010581"/>
    </source>
</evidence>
<feature type="transmembrane region" description="Helical" evidence="7">
    <location>
        <begin position="112"/>
        <end position="136"/>
    </location>
</feature>
<comment type="similarity">
    <text evidence="2 6">Belongs to the cytochrome c oxidase subunit 3 family.</text>
</comment>
<protein>
    <submittedName>
        <fullName evidence="9">Copper oxidase</fullName>
    </submittedName>
</protein>
<accession>A0A2T1HZL9</accession>
<dbReference type="InterPro" id="IPR024791">
    <property type="entry name" value="Cyt_c/ubiquinol_Oxase_su3"/>
</dbReference>
<evidence type="ECO:0000313" key="10">
    <source>
        <dbReference type="Proteomes" id="UP000239772"/>
    </source>
</evidence>
<reference evidence="10" key="1">
    <citation type="submission" date="2018-03" db="EMBL/GenBank/DDBJ databases">
        <authorList>
            <person name="Sun L."/>
            <person name="Liu H."/>
            <person name="Chen W."/>
            <person name="Huang K."/>
            <person name="Liu W."/>
            <person name="Gao X."/>
        </authorList>
    </citation>
    <scope>NUCLEOTIDE SEQUENCE [LARGE SCALE GENOMIC DNA]</scope>
    <source>
        <strain evidence="10">SH9</strain>
    </source>
</reference>
<dbReference type="EMBL" id="PVZS01000001">
    <property type="protein sequence ID" value="PSC07122.1"/>
    <property type="molecule type" value="Genomic_DNA"/>
</dbReference>
<keyword evidence="4 7" id="KW-1133">Transmembrane helix</keyword>
<dbReference type="GO" id="GO:0005886">
    <property type="term" value="C:plasma membrane"/>
    <property type="evidence" value="ECO:0007669"/>
    <property type="project" value="UniProtKB-SubCell"/>
</dbReference>
<dbReference type="InterPro" id="IPR013833">
    <property type="entry name" value="Cyt_c_oxidase_su3_a-hlx"/>
</dbReference>
<feature type="domain" description="Heme-copper oxidase subunit III family profile" evidence="8">
    <location>
        <begin position="1"/>
        <end position="168"/>
    </location>
</feature>
<feature type="transmembrane region" description="Helical" evidence="7">
    <location>
        <begin position="73"/>
        <end position="92"/>
    </location>
</feature>
<dbReference type="OrthoDB" id="9810850at2"/>
<keyword evidence="5 7" id="KW-0472">Membrane</keyword>
<organism evidence="9 10">
    <name type="scientific">Alsobacter soli</name>
    <dbReference type="NCBI Taxonomy" id="2109933"/>
    <lineage>
        <taxon>Bacteria</taxon>
        <taxon>Pseudomonadati</taxon>
        <taxon>Pseudomonadota</taxon>
        <taxon>Alphaproteobacteria</taxon>
        <taxon>Hyphomicrobiales</taxon>
        <taxon>Alsobacteraceae</taxon>
        <taxon>Alsobacter</taxon>
    </lineage>
</organism>
<dbReference type="GO" id="GO:0004129">
    <property type="term" value="F:cytochrome-c oxidase activity"/>
    <property type="evidence" value="ECO:0007669"/>
    <property type="project" value="InterPro"/>
</dbReference>
<dbReference type="PANTHER" id="PTHR11403:SF6">
    <property type="entry name" value="NITRIC OXIDE REDUCTASE SUBUNIT E"/>
    <property type="match status" value="1"/>
</dbReference>
<feature type="transmembrane region" description="Helical" evidence="7">
    <location>
        <begin position="42"/>
        <end position="61"/>
    </location>
</feature>
<evidence type="ECO:0000259" key="8">
    <source>
        <dbReference type="PROSITE" id="PS50253"/>
    </source>
</evidence>